<dbReference type="PROSITE" id="PS51013">
    <property type="entry name" value="PANNEXIN"/>
    <property type="match status" value="1"/>
</dbReference>
<dbReference type="GO" id="GO:0005886">
    <property type="term" value="C:plasma membrane"/>
    <property type="evidence" value="ECO:0007669"/>
    <property type="project" value="UniProtKB-SubCell"/>
</dbReference>
<evidence type="ECO:0000256" key="2">
    <source>
        <dbReference type="ARBA" id="ARBA00022448"/>
    </source>
</evidence>
<proteinExistence type="evidence at transcript level"/>
<feature type="transmembrane region" description="Helical" evidence="9">
    <location>
        <begin position="131"/>
        <end position="152"/>
    </location>
</feature>
<evidence type="ECO:0000313" key="10">
    <source>
        <dbReference type="EMBL" id="QDX46979.1"/>
    </source>
</evidence>
<keyword evidence="6 9" id="KW-0406">Ion transport</keyword>
<name>A0A5B8IM45_HYDVU</name>
<sequence length="384" mass="44674">MSLITGSIKDILSIKLKSRHDAYTDQFSRIFMTKMFIISALIMSVDFFNDKVACIQSDSRMTSEFVHSTCWIQGFYTFAELNNCTKHCGYFGIPQEIQMDGKNEKNELCNTKAGSSCFPMTKVFFVQYQYFPFYIASLSVFYFIPYIFFRVINSDLTSLKSYMKCSSITCPKKIVETYFNYKMNGGRSKLRVKVILNIGVKTLYVIVNVVGFFCTDALLNYRYKSYGLQWIQWSRSNNSVNTAKPGNLILPAMGICEIYEGFMDKISNLNNKHKFICEISPNILYQYVMLVLWFIFTIGIAISCLGLLLNISSYVVIYLNFLKCHGKKINMVHNNLSIREIEYLRYIRNKDLSLYSDVQRWLKKTRFDKETINSLENNRNNAKP</sequence>
<protein>
    <recommendedName>
        <fullName evidence="9">Innexin</fullName>
    </recommendedName>
</protein>
<comment type="similarity">
    <text evidence="9">Belongs to the pannexin family.</text>
</comment>
<evidence type="ECO:0000313" key="12">
    <source>
        <dbReference type="RefSeq" id="XP_065670464.1"/>
    </source>
</evidence>
<feature type="transmembrane region" description="Helical" evidence="9">
    <location>
        <begin position="194"/>
        <end position="219"/>
    </location>
</feature>
<keyword evidence="3" id="KW-1003">Cell membrane</keyword>
<dbReference type="OrthoDB" id="6020519at2759"/>
<comment type="caution">
    <text evidence="9">Lacks conserved residue(s) required for the propagation of feature annotation.</text>
</comment>
<evidence type="ECO:0000256" key="4">
    <source>
        <dbReference type="ARBA" id="ARBA00022692"/>
    </source>
</evidence>
<organism evidence="10">
    <name type="scientific">Hydra vulgaris</name>
    <name type="common">Hydra</name>
    <name type="synonym">Hydra attenuata</name>
    <dbReference type="NCBI Taxonomy" id="6087"/>
    <lineage>
        <taxon>Eukaryota</taxon>
        <taxon>Metazoa</taxon>
        <taxon>Cnidaria</taxon>
        <taxon>Hydrozoa</taxon>
        <taxon>Hydroidolina</taxon>
        <taxon>Anthoathecata</taxon>
        <taxon>Aplanulata</taxon>
        <taxon>Hydridae</taxon>
        <taxon>Hydra</taxon>
    </lineage>
</organism>
<keyword evidence="8 9" id="KW-0407">Ion channel</keyword>
<reference evidence="12" key="2">
    <citation type="submission" date="2025-05" db="UniProtKB">
        <authorList>
            <consortium name="RefSeq"/>
        </authorList>
    </citation>
    <scope>IDENTIFICATION</scope>
</reference>
<comment type="function">
    <text evidence="9">Structural component of the gap junctions.</text>
</comment>
<reference evidence="10" key="1">
    <citation type="submission" date="2019-01" db="EMBL/GenBank/DDBJ databases">
        <title>Stem cell differentiation trajectories in Hydra resolved at single-cell resolution.</title>
        <authorList>
            <person name="Siebert S."/>
            <person name="Farrell J.A."/>
            <person name="Cazet J.F."/>
            <person name="Abeykoon Y.L."/>
            <person name="Primack A.S."/>
            <person name="Schnitzler C.E."/>
            <person name="Juliano C.E."/>
        </authorList>
    </citation>
    <scope>NUCLEOTIDE SEQUENCE</scope>
    <source>
        <strain evidence="10">AEP</strain>
        <tissue evidence="10">Whole organism</tissue>
    </source>
</reference>
<keyword evidence="11" id="KW-1185">Reference proteome</keyword>
<comment type="subcellular location">
    <subcellularLocation>
        <location evidence="1 9">Cell membrane</location>
        <topology evidence="1 9">Multi-pass membrane protein</topology>
    </subcellularLocation>
</comment>
<dbReference type="AlphaFoldDB" id="A0A5B8IM45"/>
<feature type="transmembrane region" description="Helical" evidence="9">
    <location>
        <begin position="290"/>
        <end position="321"/>
    </location>
</feature>
<dbReference type="RefSeq" id="XP_065670464.1">
    <property type="nucleotide sequence ID" value="XM_065814392.1"/>
</dbReference>
<evidence type="ECO:0000256" key="1">
    <source>
        <dbReference type="ARBA" id="ARBA00004651"/>
    </source>
</evidence>
<keyword evidence="7 9" id="KW-0472">Membrane</keyword>
<keyword evidence="5 9" id="KW-1133">Transmembrane helix</keyword>
<keyword evidence="4 9" id="KW-0812">Transmembrane</keyword>
<evidence type="ECO:0000256" key="6">
    <source>
        <dbReference type="ARBA" id="ARBA00023065"/>
    </source>
</evidence>
<dbReference type="GO" id="GO:0005921">
    <property type="term" value="C:gap junction"/>
    <property type="evidence" value="ECO:0007669"/>
    <property type="project" value="UniProtKB-UniRule"/>
</dbReference>
<keyword evidence="2 9" id="KW-0813">Transport</keyword>
<evidence type="ECO:0000256" key="9">
    <source>
        <dbReference type="RuleBase" id="RU010713"/>
    </source>
</evidence>
<dbReference type="InterPro" id="IPR000990">
    <property type="entry name" value="Innexin"/>
</dbReference>
<accession>A0A5B8IM45</accession>
<dbReference type="GO" id="GO:0034220">
    <property type="term" value="P:monoatomic ion transmembrane transport"/>
    <property type="evidence" value="ECO:0007669"/>
    <property type="project" value="UniProtKB-KW"/>
</dbReference>
<dbReference type="Pfam" id="PF00876">
    <property type="entry name" value="Innexin"/>
    <property type="match status" value="1"/>
</dbReference>
<evidence type="ECO:0000256" key="3">
    <source>
        <dbReference type="ARBA" id="ARBA00022475"/>
    </source>
</evidence>
<dbReference type="Proteomes" id="UP001652625">
    <property type="component" value="Chromosome 12"/>
</dbReference>
<evidence type="ECO:0000256" key="8">
    <source>
        <dbReference type="ARBA" id="ARBA00023303"/>
    </source>
</evidence>
<evidence type="ECO:0000313" key="11">
    <source>
        <dbReference type="Proteomes" id="UP001652625"/>
    </source>
</evidence>
<gene>
    <name evidence="10" type="primary">INX6</name>
    <name evidence="9" type="synonym">inx</name>
    <name evidence="12" type="synonym">LOC124818070</name>
</gene>
<evidence type="ECO:0000256" key="5">
    <source>
        <dbReference type="ARBA" id="ARBA00022989"/>
    </source>
</evidence>
<evidence type="ECO:0000256" key="7">
    <source>
        <dbReference type="ARBA" id="ARBA00023136"/>
    </source>
</evidence>
<dbReference type="EMBL" id="MK376921">
    <property type="protein sequence ID" value="QDX46979.1"/>
    <property type="molecule type" value="mRNA"/>
</dbReference>